<feature type="transmembrane region" description="Helical" evidence="1">
    <location>
        <begin position="100"/>
        <end position="122"/>
    </location>
</feature>
<keyword evidence="1" id="KW-0812">Transmembrane</keyword>
<name>A0A9W6X3E1_9STRA</name>
<reference evidence="2" key="1">
    <citation type="submission" date="2023-04" db="EMBL/GenBank/DDBJ databases">
        <title>Phytophthora lilii NBRC 32176.</title>
        <authorList>
            <person name="Ichikawa N."/>
            <person name="Sato H."/>
            <person name="Tonouchi N."/>
        </authorList>
    </citation>
    <scope>NUCLEOTIDE SEQUENCE</scope>
    <source>
        <strain evidence="2">NBRC 32176</strain>
    </source>
</reference>
<comment type="caution">
    <text evidence="2">The sequence shown here is derived from an EMBL/GenBank/DDBJ whole genome shotgun (WGS) entry which is preliminary data.</text>
</comment>
<protein>
    <submittedName>
        <fullName evidence="2">Unnamed protein product</fullName>
    </submittedName>
</protein>
<keyword evidence="1" id="KW-0472">Membrane</keyword>
<organism evidence="2 3">
    <name type="scientific">Phytophthora lilii</name>
    <dbReference type="NCBI Taxonomy" id="2077276"/>
    <lineage>
        <taxon>Eukaryota</taxon>
        <taxon>Sar</taxon>
        <taxon>Stramenopiles</taxon>
        <taxon>Oomycota</taxon>
        <taxon>Peronosporomycetes</taxon>
        <taxon>Peronosporales</taxon>
        <taxon>Peronosporaceae</taxon>
        <taxon>Phytophthora</taxon>
    </lineage>
</organism>
<proteinExistence type="predicted"/>
<keyword evidence="3" id="KW-1185">Reference proteome</keyword>
<evidence type="ECO:0000313" key="2">
    <source>
        <dbReference type="EMBL" id="GMF28732.1"/>
    </source>
</evidence>
<evidence type="ECO:0000256" key="1">
    <source>
        <dbReference type="SAM" id="Phobius"/>
    </source>
</evidence>
<sequence>MSPVADNEASNDCVGERHDIRVGDLVFRQIELLFNGRHDRWDGKPTEEGDEERQPRVVKSSHVRALKAEEPNFCGFVTLLRVGADVEGELARSIRLLWRYGSVVIAWYGLGLWSAVFGMLGIPRSKGGRGVSAIMVLRLEMGYPRSISVRGALDMIGCVASRRIVPKCLVEGFKEK</sequence>
<accession>A0A9W6X3E1</accession>
<keyword evidence="1" id="KW-1133">Transmembrane helix</keyword>
<dbReference type="AlphaFoldDB" id="A0A9W6X3E1"/>
<gene>
    <name evidence="2" type="ORF">Plil01_001212900</name>
</gene>
<dbReference type="Proteomes" id="UP001165083">
    <property type="component" value="Unassembled WGS sequence"/>
</dbReference>
<dbReference type="EMBL" id="BSXW01000733">
    <property type="protein sequence ID" value="GMF28732.1"/>
    <property type="molecule type" value="Genomic_DNA"/>
</dbReference>
<evidence type="ECO:0000313" key="3">
    <source>
        <dbReference type="Proteomes" id="UP001165083"/>
    </source>
</evidence>